<sequence length="1651" mass="181311">MTDRLDPLAAAADIEAAYKRYLKTLIGPRDPALAAAFDQAVDETSLLTKGPLLELTPPYEPGASLRQLITEGVLHPSFAEFAATLSLDRPLYRHQEVAIRKAVAGRNLVVSTGTGSGKTESFLLPILNELVGQQAAGRLGPGVRALLLYPMNALANDQLQRLRDLLRASPGITFGRYTGETRERRADAESAFRTRYPGIDRLPNELLSREEMRESPPHILLTNYAMLEYLLLRPHDMELFDGEYAGNWRFIALDEAHVYDGAQGCEVALLLRRLRDRVARDRGVQCIATSASLSGTSEREQGREATAFARKLFDADFEFVDDDPDRQDLVTATRLRRREAPTWTIDDEKLLELADADADLGWITTASGCADLAEALHRERRIADVKAAALAGPVDVAKLAAKMWSGDQLAKPKLEALVALGSKVFGSDGNPVLSARYHLFVRATEGAYVSFTDEGPRVLLSRHEVDPETGRAVFEFGACGRCGAVHLAGELLPVEGRHYFRPAKQDSSVKWLVLTDGATDDTIDEDETTLAADQESGGGTGRRTLCTGCGALDRGASGCSPRCPGGPALHVREHRAAQRVMSTCTECGARSAQVIRRLRTDTNAAPAVITTALYQHLPAADDASAEFVGGGRKLLMFSDSRQSAAFAAPYLAATYGRMLVRRYLLRALEDPRYSGEPLSAEDLADGARAIAQAAGHFDEQATRVAKLREVNPWVMAELMSMDQRQSLEGLGLMAVTLVRCRKAQIPRGFTGLGLSGDQFWGLLEELVKTIRLQGAMTVLDGVDIRDSIFEPRNITVRIRSMNSDRARRIISWRPGHRPGTTNNRILLVRKVLAALGSAVDAETVLDKCWDFLLKPCPCHTFFAAENDRAGGGTVYRLDQACLRILPGSERTWYRCSACRRLTTHNILQLCPHGACDGTVKEYAIPDLDRDTNHYRTSYRTLELVPLSAHEHTAQWVADQAAEVQRQFVDGQINVLSCSTTFELGVDVGELQSVMLRNMPPKTANYVQRAGRAGRRAAAAALVVTYAKRSSHDLSKFQKPESMIAGRMRIPRIPIDNARIGRRHAHSVALAAYLRERFDADGSTWRDAGSFFGATGSEGDSAAAAVRAFLTPVPPAVRTALRAVLPARTAHELGIGTDDWVDALCALLDDAERDIRADIATFQRLLDEAADAQQYSACSKLKNTINTIRGRELLGYLANKNILPKYGFPVDTVELRTAHCEGDLGARLELSRDLSQAIYDYAPGNQVVAGGKLWTSRGLHKVPKRELEQLQYRVCRECNHFECGHVLEVGAVCPNCQQDFGSVRTAVLPEFGFVADRTPQDVRSEPPQRSWFGASYVESIGESSDVFPWSSAGGVEVYARAGTRARLAVIGEGTGGGFLLCDWCGWADPYVKERTRGKPHQRPATGKPCDGPLQVVSLVHRYETDVAEFTFSDFLRYDKDSESKWLSTLYALLEGASEALEISRDDIDGTLSWSADGRRSIVLFDTVPAGAGAAKQIAQELERVLPVAADRVNRCECGIETSCYGCLRTFRNERFHHRLTRAGALEVFEQLELVDTEAAPVTEQWGDNAVFVSDAVRRLLAELSRHRVPEPEVGTEAGKYYWPVEIAWPGAKVVVVEGLDVERDAELAADGYRVVPVEQADADQLGALLTRQ</sequence>
<dbReference type="InterPro" id="IPR014001">
    <property type="entry name" value="Helicase_ATP-bd"/>
</dbReference>
<dbReference type="GO" id="GO:0005524">
    <property type="term" value="F:ATP binding"/>
    <property type="evidence" value="ECO:0007669"/>
    <property type="project" value="UniProtKB-KW"/>
</dbReference>
<dbReference type="GO" id="GO:0003676">
    <property type="term" value="F:nucleic acid binding"/>
    <property type="evidence" value="ECO:0007669"/>
    <property type="project" value="InterPro"/>
</dbReference>
<dbReference type="SUPFAM" id="SSF52540">
    <property type="entry name" value="P-loop containing nucleoside triphosphate hydrolases"/>
    <property type="match status" value="2"/>
</dbReference>
<dbReference type="InterPro" id="IPR027417">
    <property type="entry name" value="P-loop_NTPase"/>
</dbReference>
<evidence type="ECO:0000313" key="5">
    <source>
        <dbReference type="EMBL" id="TLF80946.1"/>
    </source>
</evidence>
<evidence type="ECO:0000256" key="2">
    <source>
        <dbReference type="ARBA" id="ARBA00022840"/>
    </source>
</evidence>
<gene>
    <name evidence="5" type="ORF">FEK34_04535</name>
</gene>
<dbReference type="InterPro" id="IPR011545">
    <property type="entry name" value="DEAD/DEAH_box_helicase_dom"/>
</dbReference>
<organism evidence="5 6">
    <name type="scientific">Nocardia cyriacigeorgica</name>
    <dbReference type="NCBI Taxonomy" id="135487"/>
    <lineage>
        <taxon>Bacteria</taxon>
        <taxon>Bacillati</taxon>
        <taxon>Actinomycetota</taxon>
        <taxon>Actinomycetes</taxon>
        <taxon>Mycobacteriales</taxon>
        <taxon>Nocardiaceae</taxon>
        <taxon>Nocardia</taxon>
    </lineage>
</organism>
<dbReference type="InterPro" id="IPR001650">
    <property type="entry name" value="Helicase_C-like"/>
</dbReference>
<dbReference type="PANTHER" id="PTHR47957:SF3">
    <property type="entry name" value="ATP-DEPENDENT HELICASE HRQ1"/>
    <property type="match status" value="1"/>
</dbReference>
<keyword evidence="1" id="KW-0547">Nucleotide-binding</keyword>
<dbReference type="Pfam" id="PF00270">
    <property type="entry name" value="DEAD"/>
    <property type="match status" value="1"/>
</dbReference>
<evidence type="ECO:0000313" key="6">
    <source>
        <dbReference type="Proteomes" id="UP000306378"/>
    </source>
</evidence>
<dbReference type="GO" id="GO:0006289">
    <property type="term" value="P:nucleotide-excision repair"/>
    <property type="evidence" value="ECO:0007669"/>
    <property type="project" value="TreeGrafter"/>
</dbReference>
<keyword evidence="5" id="KW-0347">Helicase</keyword>
<dbReference type="PROSITE" id="PS51194">
    <property type="entry name" value="HELICASE_CTER"/>
    <property type="match status" value="1"/>
</dbReference>
<dbReference type="Gene3D" id="3.40.50.300">
    <property type="entry name" value="P-loop containing nucleotide triphosphate hydrolases"/>
    <property type="match status" value="2"/>
</dbReference>
<evidence type="ECO:0000256" key="1">
    <source>
        <dbReference type="ARBA" id="ARBA00022741"/>
    </source>
</evidence>
<keyword evidence="2" id="KW-0067">ATP-binding</keyword>
<feature type="domain" description="Helicase ATP-binding" evidence="3">
    <location>
        <begin position="99"/>
        <end position="311"/>
    </location>
</feature>
<dbReference type="Proteomes" id="UP000306378">
    <property type="component" value="Unassembled WGS sequence"/>
</dbReference>
<keyword evidence="5" id="KW-0378">Hydrolase</keyword>
<accession>A0A5R8NXS5</accession>
<name>A0A5R8NXS5_9NOCA</name>
<dbReference type="Pfam" id="PF09369">
    <property type="entry name" value="MZB"/>
    <property type="match status" value="1"/>
</dbReference>
<reference evidence="5 6" key="1">
    <citation type="submission" date="2019-05" db="EMBL/GenBank/DDBJ databases">
        <title>Genomes sequences of two Nocardia cyriacigeorgica environmental isolates, type strains Nocardia asteroides ATCC 19247 and Nocardia cyriacigeorgica DSM 44484.</title>
        <authorList>
            <person name="Vautrin F."/>
            <person name="Bergeron E."/>
            <person name="Dubost A."/>
            <person name="Abrouk D."/>
            <person name="Rodriguez Nava V."/>
            <person name="Pujic P."/>
        </authorList>
    </citation>
    <scope>NUCLEOTIDE SEQUENCE [LARGE SCALE GENOMIC DNA]</scope>
    <source>
        <strain evidence="5 6">EML 446</strain>
    </source>
</reference>
<dbReference type="PROSITE" id="PS51192">
    <property type="entry name" value="HELICASE_ATP_BIND_1"/>
    <property type="match status" value="1"/>
</dbReference>
<dbReference type="Pfam" id="PF00271">
    <property type="entry name" value="Helicase_C"/>
    <property type="match status" value="1"/>
</dbReference>
<dbReference type="GO" id="GO:0036297">
    <property type="term" value="P:interstrand cross-link repair"/>
    <property type="evidence" value="ECO:0007669"/>
    <property type="project" value="TreeGrafter"/>
</dbReference>
<dbReference type="RefSeq" id="WP_138446585.1">
    <property type="nucleotide sequence ID" value="NZ_VBUT01000002.1"/>
</dbReference>
<dbReference type="InterPro" id="IPR018973">
    <property type="entry name" value="MZB"/>
</dbReference>
<dbReference type="EMBL" id="VBUT01000002">
    <property type="protein sequence ID" value="TLF80946.1"/>
    <property type="molecule type" value="Genomic_DNA"/>
</dbReference>
<proteinExistence type="predicted"/>
<comment type="caution">
    <text evidence="5">The sequence shown here is derived from an EMBL/GenBank/DDBJ whole genome shotgun (WGS) entry which is preliminary data.</text>
</comment>
<evidence type="ECO:0000259" key="3">
    <source>
        <dbReference type="PROSITE" id="PS51192"/>
    </source>
</evidence>
<dbReference type="SMART" id="SM00490">
    <property type="entry name" value="HELICc"/>
    <property type="match status" value="1"/>
</dbReference>
<protein>
    <submittedName>
        <fullName evidence="5">DEAD/DEAH box helicase</fullName>
    </submittedName>
</protein>
<dbReference type="SMART" id="SM00487">
    <property type="entry name" value="DEXDc"/>
    <property type="match status" value="1"/>
</dbReference>
<feature type="domain" description="Helicase C-terminal" evidence="4">
    <location>
        <begin position="876"/>
        <end position="1060"/>
    </location>
</feature>
<dbReference type="GO" id="GO:0043138">
    <property type="term" value="F:3'-5' DNA helicase activity"/>
    <property type="evidence" value="ECO:0007669"/>
    <property type="project" value="TreeGrafter"/>
</dbReference>
<evidence type="ECO:0000259" key="4">
    <source>
        <dbReference type="PROSITE" id="PS51194"/>
    </source>
</evidence>
<dbReference type="PANTHER" id="PTHR47957">
    <property type="entry name" value="ATP-DEPENDENT HELICASE HRQ1"/>
    <property type="match status" value="1"/>
</dbReference>